<evidence type="ECO:0000313" key="6">
    <source>
        <dbReference type="EMBL" id="PSH67104.1"/>
    </source>
</evidence>
<dbReference type="PRINTS" id="PR00039">
    <property type="entry name" value="HTHLYSR"/>
</dbReference>
<dbReference type="PANTHER" id="PTHR30537:SF26">
    <property type="entry name" value="GLYCINE CLEAVAGE SYSTEM TRANSCRIPTIONAL ACTIVATOR"/>
    <property type="match status" value="1"/>
</dbReference>
<evidence type="ECO:0000256" key="2">
    <source>
        <dbReference type="ARBA" id="ARBA00023015"/>
    </source>
</evidence>
<keyword evidence="2" id="KW-0805">Transcription regulation</keyword>
<dbReference type="Pfam" id="PF00126">
    <property type="entry name" value="HTH_1"/>
    <property type="match status" value="1"/>
</dbReference>
<dbReference type="Pfam" id="PF03466">
    <property type="entry name" value="LysR_substrate"/>
    <property type="match status" value="1"/>
</dbReference>
<feature type="domain" description="HTH lysR-type" evidence="5">
    <location>
        <begin position="8"/>
        <end position="65"/>
    </location>
</feature>
<accession>A0A2P7BKZ7</accession>
<dbReference type="OrthoDB" id="9804958at2"/>
<dbReference type="PANTHER" id="PTHR30537">
    <property type="entry name" value="HTH-TYPE TRANSCRIPTIONAL REGULATOR"/>
    <property type="match status" value="1"/>
</dbReference>
<keyword evidence="3" id="KW-0238">DNA-binding</keyword>
<proteinExistence type="inferred from homology"/>
<dbReference type="CDD" id="cd08432">
    <property type="entry name" value="PBP2_GcdR_TrpI_HvrB_AmpR_like"/>
    <property type="match status" value="1"/>
</dbReference>
<name>A0A2P7BKZ7_9HYPH</name>
<protein>
    <submittedName>
        <fullName evidence="6">LysR family transcriptional regulator</fullName>
    </submittedName>
</protein>
<dbReference type="AlphaFoldDB" id="A0A2P7BKZ7"/>
<comment type="caution">
    <text evidence="6">The sequence shown here is derived from an EMBL/GenBank/DDBJ whole genome shotgun (WGS) entry which is preliminary data.</text>
</comment>
<dbReference type="InterPro" id="IPR005119">
    <property type="entry name" value="LysR_subst-bd"/>
</dbReference>
<evidence type="ECO:0000313" key="7">
    <source>
        <dbReference type="Proteomes" id="UP000241764"/>
    </source>
</evidence>
<organism evidence="6 7">
    <name type="scientific">Phyllobacterium sophorae</name>
    <dbReference type="NCBI Taxonomy" id="1520277"/>
    <lineage>
        <taxon>Bacteria</taxon>
        <taxon>Pseudomonadati</taxon>
        <taxon>Pseudomonadota</taxon>
        <taxon>Alphaproteobacteria</taxon>
        <taxon>Hyphomicrobiales</taxon>
        <taxon>Phyllobacteriaceae</taxon>
        <taxon>Phyllobacterium</taxon>
    </lineage>
</organism>
<dbReference type="InterPro" id="IPR036390">
    <property type="entry name" value="WH_DNA-bd_sf"/>
</dbReference>
<dbReference type="InterPro" id="IPR058163">
    <property type="entry name" value="LysR-type_TF_proteobact-type"/>
</dbReference>
<keyword evidence="4" id="KW-0804">Transcription</keyword>
<dbReference type="PROSITE" id="PS50931">
    <property type="entry name" value="HTH_LYSR"/>
    <property type="match status" value="1"/>
</dbReference>
<evidence type="ECO:0000256" key="3">
    <source>
        <dbReference type="ARBA" id="ARBA00023125"/>
    </source>
</evidence>
<reference evidence="7" key="1">
    <citation type="submission" date="2017-11" db="EMBL/GenBank/DDBJ databases">
        <authorList>
            <person name="Kuznetsova I."/>
            <person name="Sazanova A."/>
            <person name="Chirak E."/>
            <person name="Safronova V."/>
            <person name="Willems A."/>
        </authorList>
    </citation>
    <scope>NUCLEOTIDE SEQUENCE [LARGE SCALE GENOMIC DNA]</scope>
    <source>
        <strain evidence="7">CCBAU 03422</strain>
    </source>
</reference>
<dbReference type="InterPro" id="IPR000847">
    <property type="entry name" value="LysR_HTH_N"/>
</dbReference>
<dbReference type="InterPro" id="IPR036388">
    <property type="entry name" value="WH-like_DNA-bd_sf"/>
</dbReference>
<evidence type="ECO:0000259" key="5">
    <source>
        <dbReference type="PROSITE" id="PS50931"/>
    </source>
</evidence>
<dbReference type="SUPFAM" id="SSF53850">
    <property type="entry name" value="Periplasmic binding protein-like II"/>
    <property type="match status" value="1"/>
</dbReference>
<sequence length="302" mass="33101">MVSARIYPSTRALQVVVTIAEHGSTTACAKALNMTQSAVSKQLLALEQLAGLPLFIRTPYGLSTTEAGRIYVTEARAALGAMENAVLRVAALGSSPNAIKLHILPIMGDRWVIPRFAGFAEAHPEIDVELSTFANNELINQADAAFRFGEGDWPGQSNHYLFGQNVALVGAPHFIARLGGVDRPDDIQKFPLLDHKHTPLRWGEFADAHAISDFTPERITHFGFYALVIRAAIAGQGLALVPRGLIADELESGKLANPKGFGFVSRHAYWLTCPLDRPQRPAMRVFLDWLLHEVSLMPAEYR</sequence>
<dbReference type="RefSeq" id="WP_106662175.1">
    <property type="nucleotide sequence ID" value="NZ_PGGM01000001.1"/>
</dbReference>
<evidence type="ECO:0000256" key="4">
    <source>
        <dbReference type="ARBA" id="ARBA00023163"/>
    </source>
</evidence>
<gene>
    <name evidence="6" type="ORF">CU103_01665</name>
</gene>
<dbReference type="GO" id="GO:0003700">
    <property type="term" value="F:DNA-binding transcription factor activity"/>
    <property type="evidence" value="ECO:0007669"/>
    <property type="project" value="InterPro"/>
</dbReference>
<dbReference type="Proteomes" id="UP000241764">
    <property type="component" value="Unassembled WGS sequence"/>
</dbReference>
<dbReference type="GO" id="GO:0006351">
    <property type="term" value="P:DNA-templated transcription"/>
    <property type="evidence" value="ECO:0007669"/>
    <property type="project" value="TreeGrafter"/>
</dbReference>
<comment type="similarity">
    <text evidence="1">Belongs to the LysR transcriptional regulatory family.</text>
</comment>
<evidence type="ECO:0000256" key="1">
    <source>
        <dbReference type="ARBA" id="ARBA00009437"/>
    </source>
</evidence>
<dbReference type="GO" id="GO:0043565">
    <property type="term" value="F:sequence-specific DNA binding"/>
    <property type="evidence" value="ECO:0007669"/>
    <property type="project" value="TreeGrafter"/>
</dbReference>
<keyword evidence="7" id="KW-1185">Reference proteome</keyword>
<dbReference type="Gene3D" id="1.10.10.10">
    <property type="entry name" value="Winged helix-like DNA-binding domain superfamily/Winged helix DNA-binding domain"/>
    <property type="match status" value="1"/>
</dbReference>
<dbReference type="EMBL" id="PGGM01000001">
    <property type="protein sequence ID" value="PSH67104.1"/>
    <property type="molecule type" value="Genomic_DNA"/>
</dbReference>
<dbReference type="Gene3D" id="3.40.190.10">
    <property type="entry name" value="Periplasmic binding protein-like II"/>
    <property type="match status" value="2"/>
</dbReference>
<dbReference type="SUPFAM" id="SSF46785">
    <property type="entry name" value="Winged helix' DNA-binding domain"/>
    <property type="match status" value="1"/>
</dbReference>